<evidence type="ECO:0000313" key="10">
    <source>
        <dbReference type="EMBL" id="ERK02582.1"/>
    </source>
</evidence>
<dbReference type="InterPro" id="IPR030394">
    <property type="entry name" value="G_HFLX_dom"/>
</dbReference>
<dbReference type="Pfam" id="PF16360">
    <property type="entry name" value="GTP-bdg_M"/>
    <property type="match status" value="1"/>
</dbReference>
<dbReference type="InterPro" id="IPR025121">
    <property type="entry name" value="GTPase_HflX_N"/>
</dbReference>
<dbReference type="PRINTS" id="PR00326">
    <property type="entry name" value="GTP1OBG"/>
</dbReference>
<dbReference type="Pfam" id="PF01926">
    <property type="entry name" value="MMR_HSR1"/>
    <property type="match status" value="1"/>
</dbReference>
<feature type="binding site" evidence="7">
    <location>
        <position position="245"/>
    </location>
    <ligand>
        <name>Mg(2+)</name>
        <dbReference type="ChEBI" id="CHEBI:18420"/>
    </ligand>
</feature>
<feature type="binding site" evidence="6">
    <location>
        <begin position="357"/>
        <end position="359"/>
    </location>
    <ligand>
        <name>GTP</name>
        <dbReference type="ChEBI" id="CHEBI:37565"/>
    </ligand>
</feature>
<evidence type="ECO:0000256" key="3">
    <source>
        <dbReference type="ARBA" id="ARBA00022842"/>
    </source>
</evidence>
<dbReference type="PROSITE" id="PS51705">
    <property type="entry name" value="G_HFLX"/>
    <property type="match status" value="1"/>
</dbReference>
<dbReference type="InterPro" id="IPR016496">
    <property type="entry name" value="GTPase_HflX"/>
</dbReference>
<dbReference type="PANTHER" id="PTHR10229:SF0">
    <property type="entry name" value="GTP-BINDING PROTEIN 6-RELATED"/>
    <property type="match status" value="1"/>
</dbReference>
<evidence type="ECO:0000313" key="12">
    <source>
        <dbReference type="Proteomes" id="UP000016646"/>
    </source>
</evidence>
<dbReference type="EMBL" id="AUZJ01000009">
    <property type="protein sequence ID" value="ERF61600.1"/>
    <property type="molecule type" value="Genomic_DNA"/>
</dbReference>
<keyword evidence="1 7" id="KW-0479">Metal-binding</keyword>
<keyword evidence="12" id="KW-1185">Reference proteome</keyword>
<dbReference type="AlphaFoldDB" id="U1GUI2"/>
<organism evidence="9 11">
    <name type="scientific">Treponema socranskii subsp. socranskii VPI DR56BR1116 = ATCC 35536</name>
    <dbReference type="NCBI Taxonomy" id="1125725"/>
    <lineage>
        <taxon>Bacteria</taxon>
        <taxon>Pseudomonadati</taxon>
        <taxon>Spirochaetota</taxon>
        <taxon>Spirochaetia</taxon>
        <taxon>Spirochaetales</taxon>
        <taxon>Treponemataceae</taxon>
        <taxon>Treponema</taxon>
    </lineage>
</organism>
<dbReference type="InterPro" id="IPR042108">
    <property type="entry name" value="GTPase_HflX_N_sf"/>
</dbReference>
<proteinExistence type="inferred from homology"/>
<comment type="similarity">
    <text evidence="5">Belongs to the TRAFAC class OBG-HflX-like GTPase superfamily. HflX GTPase family.</text>
</comment>
<dbReference type="CDD" id="cd01878">
    <property type="entry name" value="HflX"/>
    <property type="match status" value="1"/>
</dbReference>
<gene>
    <name evidence="5 9" type="primary">hflX</name>
    <name evidence="10" type="ORF">HMPREF0860_0140</name>
    <name evidence="9" type="ORF">HMPREF1325_2387</name>
</gene>
<keyword evidence="2 5" id="KW-0547">Nucleotide-binding</keyword>
<evidence type="ECO:0000256" key="5">
    <source>
        <dbReference type="HAMAP-Rule" id="MF_00900"/>
    </source>
</evidence>
<keyword evidence="5" id="KW-0963">Cytoplasm</keyword>
<feature type="binding site" evidence="6">
    <location>
        <begin position="218"/>
        <end position="225"/>
    </location>
    <ligand>
        <name>GTP</name>
        <dbReference type="ChEBI" id="CHEBI:37565"/>
    </ligand>
</feature>
<evidence type="ECO:0000313" key="9">
    <source>
        <dbReference type="EMBL" id="ERF61600.1"/>
    </source>
</evidence>
<comment type="caution">
    <text evidence="9">The sequence shown here is derived from an EMBL/GenBank/DDBJ whole genome shotgun (WGS) entry which is preliminary data.</text>
</comment>
<dbReference type="InterPro" id="IPR027417">
    <property type="entry name" value="P-loop_NTPase"/>
</dbReference>
<dbReference type="GO" id="GO:0005525">
    <property type="term" value="F:GTP binding"/>
    <property type="evidence" value="ECO:0007669"/>
    <property type="project" value="UniProtKB-UniRule"/>
</dbReference>
<evidence type="ECO:0000256" key="6">
    <source>
        <dbReference type="PIRSR" id="PIRSR006809-1"/>
    </source>
</evidence>
<dbReference type="Proteomes" id="UP000016412">
    <property type="component" value="Unassembled WGS sequence"/>
</dbReference>
<comment type="subcellular location">
    <subcellularLocation>
        <location evidence="5">Cytoplasm</location>
    </subcellularLocation>
    <text evidence="5">May associate with membranes.</text>
</comment>
<dbReference type="Gene3D" id="3.40.50.11060">
    <property type="entry name" value="GTPase HflX, N-terminal domain"/>
    <property type="match status" value="1"/>
</dbReference>
<feature type="binding site" evidence="6">
    <location>
        <begin position="331"/>
        <end position="334"/>
    </location>
    <ligand>
        <name>GTP</name>
        <dbReference type="ChEBI" id="CHEBI:37565"/>
    </ligand>
</feature>
<dbReference type="GO" id="GO:0046872">
    <property type="term" value="F:metal ion binding"/>
    <property type="evidence" value="ECO:0007669"/>
    <property type="project" value="UniProtKB-KW"/>
</dbReference>
<dbReference type="SUPFAM" id="SSF52540">
    <property type="entry name" value="P-loop containing nucleoside triphosphate hydrolases"/>
    <property type="match status" value="1"/>
</dbReference>
<reference evidence="11 12" key="1">
    <citation type="submission" date="2013-08" db="EMBL/GenBank/DDBJ databases">
        <authorList>
            <person name="Durkin A.S."/>
            <person name="Haft D.R."/>
            <person name="McCorrison J."/>
            <person name="Torralba M."/>
            <person name="Gillis M."/>
            <person name="Haft D.H."/>
            <person name="Methe B."/>
            <person name="Sutton G."/>
            <person name="Nelson K.E."/>
        </authorList>
    </citation>
    <scope>NUCLEOTIDE SEQUENCE [LARGE SCALE GENOMIC DNA]</scope>
    <source>
        <strain evidence="10 12">ATCC 35536</strain>
        <strain evidence="9 11">VPI DR56BR1116</strain>
    </source>
</reference>
<dbReference type="EMBL" id="AVQI01000050">
    <property type="protein sequence ID" value="ERK02582.1"/>
    <property type="molecule type" value="Genomic_DNA"/>
</dbReference>
<dbReference type="Gene3D" id="6.10.250.2860">
    <property type="match status" value="1"/>
</dbReference>
<dbReference type="GO" id="GO:0005737">
    <property type="term" value="C:cytoplasm"/>
    <property type="evidence" value="ECO:0007669"/>
    <property type="project" value="UniProtKB-SubCell"/>
</dbReference>
<comment type="subunit">
    <text evidence="5">Monomer. Associates with the 50S ribosomal subunit.</text>
</comment>
<dbReference type="Proteomes" id="UP000016646">
    <property type="component" value="Unassembled WGS sequence"/>
</dbReference>
<dbReference type="Pfam" id="PF13167">
    <property type="entry name" value="GTP-bdg_N"/>
    <property type="match status" value="1"/>
</dbReference>
<dbReference type="NCBIfam" id="TIGR03156">
    <property type="entry name" value="GTP_HflX"/>
    <property type="match status" value="1"/>
</dbReference>
<sequence length="431" mass="47705">MIEILSKRSVYPYNSAMEELQKEAERKTRCVLVGEPGNDLRELKSLIDTLGMETVSAITLSRLEVQPAYGMGKGKAEEIASGAKECEADCIVFDFTLEPTKQRNWEKLSGLPSFDREEVILRIFASRAQTHEAVLQVELARLEYSLPRLAHMYGDLARQRGGNYGAKGSGETQLELDQRQVREKIFRVKRELKSVAAGRDTQRKRRSKVSVPSCALVGYTNAGKSSLLNALTGADVFVENKLFATLDPTTRRMRIKDGGEVLLTDTVGFISNLPHTLVNAFKSTLEEAVRADLLLIVIDASDANAEKQYETVCRVLGEIGAVENERLILLNKIDALEKDGGRLAELRAQFPDSLSVSAKEKTGFDELSDKITGAVFGKRCKCVLPQDKSPLLADIRKGGRILSEQWLEDGVHVTVYARGKSLALIAPYLVE</sequence>
<dbReference type="PIRSF" id="PIRSF006809">
    <property type="entry name" value="GTP-binding_hflX_prd"/>
    <property type="match status" value="1"/>
</dbReference>
<dbReference type="InterPro" id="IPR006073">
    <property type="entry name" value="GTP-bd"/>
</dbReference>
<feature type="binding site" evidence="6">
    <location>
        <begin position="265"/>
        <end position="268"/>
    </location>
    <ligand>
        <name>GTP</name>
        <dbReference type="ChEBI" id="CHEBI:37565"/>
    </ligand>
</feature>
<evidence type="ECO:0000256" key="4">
    <source>
        <dbReference type="ARBA" id="ARBA00023134"/>
    </source>
</evidence>
<feature type="binding site" evidence="7">
    <location>
        <position position="225"/>
    </location>
    <ligand>
        <name>Mg(2+)</name>
        <dbReference type="ChEBI" id="CHEBI:18420"/>
    </ligand>
</feature>
<name>U1GUI2_TRESO</name>
<dbReference type="InterPro" id="IPR032305">
    <property type="entry name" value="GTP-bd_M"/>
</dbReference>
<keyword evidence="4 5" id="KW-0342">GTP-binding</keyword>
<protein>
    <recommendedName>
        <fullName evidence="5">GTPase HflX</fullName>
    </recommendedName>
    <alternativeName>
        <fullName evidence="5">GTP-binding protein HflX</fullName>
    </alternativeName>
</protein>
<comment type="function">
    <text evidence="5">GTPase that associates with the 50S ribosomal subunit and may have a role during protein synthesis or ribosome biogenesis.</text>
</comment>
<evidence type="ECO:0000256" key="2">
    <source>
        <dbReference type="ARBA" id="ARBA00022741"/>
    </source>
</evidence>
<dbReference type="GO" id="GO:0043022">
    <property type="term" value="F:ribosome binding"/>
    <property type="evidence" value="ECO:0007669"/>
    <property type="project" value="TreeGrafter"/>
</dbReference>
<dbReference type="GO" id="GO:0003924">
    <property type="term" value="F:GTPase activity"/>
    <property type="evidence" value="ECO:0007669"/>
    <property type="project" value="UniProtKB-UniRule"/>
</dbReference>
<dbReference type="STRING" id="1125725.HMPREF1325_2387"/>
<dbReference type="Gene3D" id="3.40.50.300">
    <property type="entry name" value="P-loop containing nucleotide triphosphate hydrolases"/>
    <property type="match status" value="1"/>
</dbReference>
<dbReference type="PATRIC" id="fig|1125725.3.peg.457"/>
<dbReference type="PANTHER" id="PTHR10229">
    <property type="entry name" value="GTP-BINDING PROTEIN HFLX"/>
    <property type="match status" value="1"/>
</dbReference>
<evidence type="ECO:0000256" key="7">
    <source>
        <dbReference type="PIRSR" id="PIRSR006809-2"/>
    </source>
</evidence>
<feature type="domain" description="Hflx-type G" evidence="8">
    <location>
        <begin position="212"/>
        <end position="379"/>
    </location>
</feature>
<dbReference type="eggNOG" id="COG2262">
    <property type="taxonomic scope" value="Bacteria"/>
</dbReference>
<dbReference type="HAMAP" id="MF_00900">
    <property type="entry name" value="GTPase_HflX"/>
    <property type="match status" value="1"/>
</dbReference>
<evidence type="ECO:0000259" key="8">
    <source>
        <dbReference type="PROSITE" id="PS51705"/>
    </source>
</evidence>
<accession>U1GUI2</accession>
<evidence type="ECO:0000313" key="11">
    <source>
        <dbReference type="Proteomes" id="UP000016412"/>
    </source>
</evidence>
<keyword evidence="3 7" id="KW-0460">Magnesium</keyword>
<comment type="cofactor">
    <cofactor evidence="7">
        <name>Mg(2+)</name>
        <dbReference type="ChEBI" id="CHEBI:18420"/>
    </cofactor>
</comment>
<feature type="binding site" evidence="6">
    <location>
        <begin position="243"/>
        <end position="247"/>
    </location>
    <ligand>
        <name>GTP</name>
        <dbReference type="ChEBI" id="CHEBI:37565"/>
    </ligand>
</feature>
<evidence type="ECO:0000256" key="1">
    <source>
        <dbReference type="ARBA" id="ARBA00022723"/>
    </source>
</evidence>